<keyword evidence="1" id="KW-0378">Hydrolase</keyword>
<dbReference type="GO" id="GO:0004519">
    <property type="term" value="F:endonuclease activity"/>
    <property type="evidence" value="ECO:0007669"/>
    <property type="project" value="UniProtKB-KW"/>
</dbReference>
<sequence>MNKYGNIAKAKAIEQENKKRLLKINPQLNDESGIYILTREDENGFRFAYIGQAVHILSRLASHMVGYKQHIDLSLKKHKLYSEGNPYGWKVEHMNVPLDQLDEQEKYYIRFYAENGYQLRNVSLGGQGENRSSGTIGDRKQPRSYLEGIQQGKKSLAKELSSIAEKHLTIAVKPEKQGNKVSERQRDKFMELISVENYEEGDMING</sequence>
<dbReference type="Gene3D" id="3.40.1440.10">
    <property type="entry name" value="GIY-YIG endonuclease"/>
    <property type="match status" value="1"/>
</dbReference>
<keyword evidence="1" id="KW-0255">Endonuclease</keyword>
<accession>A0A8S5RJL3</accession>
<organism evidence="1">
    <name type="scientific">virus sp. ctHG14</name>
    <dbReference type="NCBI Taxonomy" id="2827626"/>
    <lineage>
        <taxon>Viruses</taxon>
    </lineage>
</organism>
<dbReference type="InterPro" id="IPR035901">
    <property type="entry name" value="GIY-YIG_endonuc_sf"/>
</dbReference>
<name>A0A8S5RJL3_9VIRU</name>
<evidence type="ECO:0000313" key="1">
    <source>
        <dbReference type="EMBL" id="DAE31229.1"/>
    </source>
</evidence>
<reference evidence="1" key="1">
    <citation type="journal article" date="2021" name="Proc. Natl. Acad. Sci. U.S.A.">
        <title>A Catalog of Tens of Thousands of Viruses from Human Metagenomes Reveals Hidden Associations with Chronic Diseases.</title>
        <authorList>
            <person name="Tisza M.J."/>
            <person name="Buck C.B."/>
        </authorList>
    </citation>
    <scope>NUCLEOTIDE SEQUENCE</scope>
    <source>
        <strain evidence="1">CtHG14</strain>
    </source>
</reference>
<keyword evidence="1" id="KW-0540">Nuclease</keyword>
<proteinExistence type="predicted"/>
<dbReference type="EMBL" id="BK059106">
    <property type="protein sequence ID" value="DAE31229.1"/>
    <property type="molecule type" value="Genomic_DNA"/>
</dbReference>
<dbReference type="CDD" id="cd00719">
    <property type="entry name" value="GIY-YIG_SF"/>
    <property type="match status" value="1"/>
</dbReference>
<protein>
    <submittedName>
        <fullName evidence="1">Intron-associated endonuclease 1</fullName>
    </submittedName>
</protein>